<organism evidence="2 3">
    <name type="scientific">Saccharata proteae CBS 121410</name>
    <dbReference type="NCBI Taxonomy" id="1314787"/>
    <lineage>
        <taxon>Eukaryota</taxon>
        <taxon>Fungi</taxon>
        <taxon>Dikarya</taxon>
        <taxon>Ascomycota</taxon>
        <taxon>Pezizomycotina</taxon>
        <taxon>Dothideomycetes</taxon>
        <taxon>Dothideomycetes incertae sedis</taxon>
        <taxon>Botryosphaeriales</taxon>
        <taxon>Saccharataceae</taxon>
        <taxon>Saccharata</taxon>
    </lineage>
</organism>
<dbReference type="EMBL" id="ML978721">
    <property type="protein sequence ID" value="KAF2087176.1"/>
    <property type="molecule type" value="Genomic_DNA"/>
</dbReference>
<dbReference type="Proteomes" id="UP000799776">
    <property type="component" value="Unassembled WGS sequence"/>
</dbReference>
<evidence type="ECO:0000313" key="3">
    <source>
        <dbReference type="Proteomes" id="UP000799776"/>
    </source>
</evidence>
<evidence type="ECO:0000256" key="1">
    <source>
        <dbReference type="SAM" id="MobiDB-lite"/>
    </source>
</evidence>
<evidence type="ECO:0000313" key="2">
    <source>
        <dbReference type="EMBL" id="KAF2087176.1"/>
    </source>
</evidence>
<accession>A0A9P4HVE1</accession>
<proteinExistence type="predicted"/>
<name>A0A9P4HVE1_9PEZI</name>
<keyword evidence="3" id="KW-1185">Reference proteome</keyword>
<feature type="region of interest" description="Disordered" evidence="1">
    <location>
        <begin position="297"/>
        <end position="337"/>
    </location>
</feature>
<dbReference type="AlphaFoldDB" id="A0A9P4HVE1"/>
<reference evidence="2" key="1">
    <citation type="journal article" date="2020" name="Stud. Mycol.">
        <title>101 Dothideomycetes genomes: a test case for predicting lifestyles and emergence of pathogens.</title>
        <authorList>
            <person name="Haridas S."/>
            <person name="Albert R."/>
            <person name="Binder M."/>
            <person name="Bloem J."/>
            <person name="Labutti K."/>
            <person name="Salamov A."/>
            <person name="Andreopoulos B."/>
            <person name="Baker S."/>
            <person name="Barry K."/>
            <person name="Bills G."/>
            <person name="Bluhm B."/>
            <person name="Cannon C."/>
            <person name="Castanera R."/>
            <person name="Culley D."/>
            <person name="Daum C."/>
            <person name="Ezra D."/>
            <person name="Gonzalez J."/>
            <person name="Henrissat B."/>
            <person name="Kuo A."/>
            <person name="Liang C."/>
            <person name="Lipzen A."/>
            <person name="Lutzoni F."/>
            <person name="Magnuson J."/>
            <person name="Mondo S."/>
            <person name="Nolan M."/>
            <person name="Ohm R."/>
            <person name="Pangilinan J."/>
            <person name="Park H.-J."/>
            <person name="Ramirez L."/>
            <person name="Alfaro M."/>
            <person name="Sun H."/>
            <person name="Tritt A."/>
            <person name="Yoshinaga Y."/>
            <person name="Zwiers L.-H."/>
            <person name="Turgeon B."/>
            <person name="Goodwin S."/>
            <person name="Spatafora J."/>
            <person name="Crous P."/>
            <person name="Grigoriev I."/>
        </authorList>
    </citation>
    <scope>NUCLEOTIDE SEQUENCE</scope>
    <source>
        <strain evidence="2">CBS 121410</strain>
    </source>
</reference>
<dbReference type="OrthoDB" id="5273928at2759"/>
<comment type="caution">
    <text evidence="2">The sequence shown here is derived from an EMBL/GenBank/DDBJ whole genome shotgun (WGS) entry which is preliminary data.</text>
</comment>
<sequence length="337" mass="38475">MSQRGLYIVPAEVLRSSKLFAMMRKLLSHLHLLKAESLEGFPWYLAQKIWKAVQASELESPHVLETFLTAYHDEPDFRKEIAMRCRMYQFYDVEGQIPSIIKFGVKLHLEWLAGLFLEDYRGDRPELIKISKIRNLGAVHIDGPFDAFGPDDLASWAPMDDRVVKAWVEDAKDNDLLSKLRLVSFSRLKGITRVSLSLLREIPSVNFCNLTDCGLEKTGDNIDGWKRLTRAEAEHRLGEVVKISRTLTPRLFGIMLRNAIVPEIPPPILFFYNRISGMEKHGQDCWFERIADPVPNQPQLPAKHKAEGPSQPGLKKRKMRDNKAGDLNKILGDFGVS</sequence>
<protein>
    <submittedName>
        <fullName evidence="2">Uncharacterized protein</fullName>
    </submittedName>
</protein>
<gene>
    <name evidence="2" type="ORF">K490DRAFT_57237</name>
</gene>